<dbReference type="SMART" id="SM00354">
    <property type="entry name" value="HTH_LACI"/>
    <property type="match status" value="1"/>
</dbReference>
<evidence type="ECO:0000256" key="4">
    <source>
        <dbReference type="SAM" id="MobiDB-lite"/>
    </source>
</evidence>
<dbReference type="RefSeq" id="WP_205356208.1">
    <property type="nucleotide sequence ID" value="NZ_JADKYB010000003.1"/>
</dbReference>
<evidence type="ECO:0000313" key="7">
    <source>
        <dbReference type="Proteomes" id="UP000749040"/>
    </source>
</evidence>
<dbReference type="SUPFAM" id="SSF53822">
    <property type="entry name" value="Periplasmic binding protein-like I"/>
    <property type="match status" value="1"/>
</dbReference>
<feature type="compositionally biased region" description="Low complexity" evidence="4">
    <location>
        <begin position="157"/>
        <end position="180"/>
    </location>
</feature>
<comment type="caution">
    <text evidence="6">The sequence shown here is derived from an EMBL/GenBank/DDBJ whole genome shotgun (WGS) entry which is preliminary data.</text>
</comment>
<accession>A0ABS2TMR5</accession>
<evidence type="ECO:0000256" key="3">
    <source>
        <dbReference type="ARBA" id="ARBA00023163"/>
    </source>
</evidence>
<keyword evidence="3" id="KW-0804">Transcription</keyword>
<dbReference type="GO" id="GO:0003677">
    <property type="term" value="F:DNA binding"/>
    <property type="evidence" value="ECO:0007669"/>
    <property type="project" value="UniProtKB-KW"/>
</dbReference>
<feature type="region of interest" description="Disordered" evidence="4">
    <location>
        <begin position="143"/>
        <end position="180"/>
    </location>
</feature>
<name>A0ABS2TMR5_9ACTN</name>
<dbReference type="PROSITE" id="PS50932">
    <property type="entry name" value="HTH_LACI_2"/>
    <property type="match status" value="1"/>
</dbReference>
<proteinExistence type="predicted"/>
<protein>
    <submittedName>
        <fullName evidence="6">LacI family DNA-binding transcriptional regulator</fullName>
    </submittedName>
</protein>
<keyword evidence="1" id="KW-0805">Transcription regulation</keyword>
<keyword evidence="2 6" id="KW-0238">DNA-binding</keyword>
<dbReference type="Proteomes" id="UP000749040">
    <property type="component" value="Unassembled WGS sequence"/>
</dbReference>
<dbReference type="InterPro" id="IPR028082">
    <property type="entry name" value="Peripla_BP_I"/>
</dbReference>
<evidence type="ECO:0000256" key="2">
    <source>
        <dbReference type="ARBA" id="ARBA00023125"/>
    </source>
</evidence>
<feature type="domain" description="HTH lacI-type" evidence="5">
    <location>
        <begin position="11"/>
        <end position="65"/>
    </location>
</feature>
<gene>
    <name evidence="6" type="ORF">ITX44_07370</name>
</gene>
<dbReference type="Gene3D" id="3.40.50.2300">
    <property type="match status" value="2"/>
</dbReference>
<dbReference type="EMBL" id="JADKYB010000003">
    <property type="protein sequence ID" value="MBM9504357.1"/>
    <property type="molecule type" value="Genomic_DNA"/>
</dbReference>
<dbReference type="SUPFAM" id="SSF47413">
    <property type="entry name" value="lambda repressor-like DNA-binding domains"/>
    <property type="match status" value="1"/>
</dbReference>
<evidence type="ECO:0000313" key="6">
    <source>
        <dbReference type="EMBL" id="MBM9504357.1"/>
    </source>
</evidence>
<dbReference type="Pfam" id="PF00356">
    <property type="entry name" value="LacI"/>
    <property type="match status" value="1"/>
</dbReference>
<dbReference type="PANTHER" id="PTHR30146:SF109">
    <property type="entry name" value="HTH-TYPE TRANSCRIPTIONAL REGULATOR GALS"/>
    <property type="match status" value="1"/>
</dbReference>
<evidence type="ECO:0000259" key="5">
    <source>
        <dbReference type="PROSITE" id="PS50932"/>
    </source>
</evidence>
<dbReference type="InterPro" id="IPR010982">
    <property type="entry name" value="Lambda_DNA-bd_dom_sf"/>
</dbReference>
<dbReference type="CDD" id="cd01392">
    <property type="entry name" value="HTH_LacI"/>
    <property type="match status" value="1"/>
</dbReference>
<organism evidence="6 7">
    <name type="scientific">Actinacidiphila acididurans</name>
    <dbReference type="NCBI Taxonomy" id="2784346"/>
    <lineage>
        <taxon>Bacteria</taxon>
        <taxon>Bacillati</taxon>
        <taxon>Actinomycetota</taxon>
        <taxon>Actinomycetes</taxon>
        <taxon>Kitasatosporales</taxon>
        <taxon>Streptomycetaceae</taxon>
        <taxon>Actinacidiphila</taxon>
    </lineage>
</organism>
<dbReference type="InterPro" id="IPR046335">
    <property type="entry name" value="LacI/GalR-like_sensor"/>
</dbReference>
<keyword evidence="7" id="KW-1185">Reference proteome</keyword>
<dbReference type="Pfam" id="PF13377">
    <property type="entry name" value="Peripla_BP_3"/>
    <property type="match status" value="1"/>
</dbReference>
<dbReference type="InterPro" id="IPR000843">
    <property type="entry name" value="HTH_LacI"/>
</dbReference>
<dbReference type="PANTHER" id="PTHR30146">
    <property type="entry name" value="LACI-RELATED TRANSCRIPTIONAL REPRESSOR"/>
    <property type="match status" value="1"/>
</dbReference>
<reference evidence="6 7" key="1">
    <citation type="submission" date="2021-01" db="EMBL/GenBank/DDBJ databases">
        <title>Streptomyces acididurans sp. nov., isolated from a peat swamp forest soil.</title>
        <authorList>
            <person name="Chantavorakit T."/>
            <person name="Duangmal K."/>
        </authorList>
    </citation>
    <scope>NUCLEOTIDE SEQUENCE [LARGE SCALE GENOMIC DNA]</scope>
    <source>
        <strain evidence="6 7">KK5PA1</strain>
    </source>
</reference>
<evidence type="ECO:0000256" key="1">
    <source>
        <dbReference type="ARBA" id="ARBA00023015"/>
    </source>
</evidence>
<sequence length="360" mass="37594">MSTTQQGPSGPTIVQVAQAAGVSRQTVSNALNAPHRLRPGTLARVMAAIDELGYVPNLMARSLRTRYTRQIGYLLDGGGRDPDSVVQDEFLQALCEAAEAEGYLLLLFNYPAGDVETTRWAGLLRTGSVDGFVLRARPDDPRPDLLSRRRAPFVSFGRPPRAGGASGAEAGSGTEEAGTDAAAGPLWVDVDLSAGAEAAVDHLVAAGHRHIAFLGRSPGSAERDEPRLAGWRRAMRKHGLPADACDWAPSTCQDGARGALRLLSAQPAPTAVVAADDMLAMGCYAAAGRLGLAVGRELAVIGFGDSPIASRVTPTLTSVGRPLAHIGEAVMRLLATTLSGRVPEERGVLLAPSVTVRESG</sequence>
<dbReference type="Gene3D" id="1.10.260.40">
    <property type="entry name" value="lambda repressor-like DNA-binding domains"/>
    <property type="match status" value="1"/>
</dbReference>